<reference evidence="3" key="1">
    <citation type="submission" date="2017-02" db="UniProtKB">
        <authorList>
            <consortium name="WormBaseParasite"/>
        </authorList>
    </citation>
    <scope>IDENTIFICATION</scope>
</reference>
<evidence type="ECO:0000313" key="2">
    <source>
        <dbReference type="Proteomes" id="UP000280834"/>
    </source>
</evidence>
<gene>
    <name evidence="1" type="ORF">BTMF_LOCUS2057</name>
</gene>
<keyword evidence="2" id="KW-1185">Reference proteome</keyword>
<dbReference type="EMBL" id="UZAG01001604">
    <property type="protein sequence ID" value="VDO11675.1"/>
    <property type="molecule type" value="Genomic_DNA"/>
</dbReference>
<reference evidence="1 2" key="2">
    <citation type="submission" date="2018-11" db="EMBL/GenBank/DDBJ databases">
        <authorList>
            <consortium name="Pathogen Informatics"/>
        </authorList>
    </citation>
    <scope>NUCLEOTIDE SEQUENCE [LARGE SCALE GENOMIC DNA]</scope>
</reference>
<dbReference type="AlphaFoldDB" id="A0A0R3Q8S3"/>
<protein>
    <submittedName>
        <fullName evidence="3">Transcriptional regulator</fullName>
    </submittedName>
</protein>
<evidence type="ECO:0000313" key="3">
    <source>
        <dbReference type="WBParaSite" id="BTMF_0000273101-mRNA-1"/>
    </source>
</evidence>
<dbReference type="Proteomes" id="UP000280834">
    <property type="component" value="Unassembled WGS sequence"/>
</dbReference>
<organism evidence="3">
    <name type="scientific">Brugia timori</name>
    <dbReference type="NCBI Taxonomy" id="42155"/>
    <lineage>
        <taxon>Eukaryota</taxon>
        <taxon>Metazoa</taxon>
        <taxon>Ecdysozoa</taxon>
        <taxon>Nematoda</taxon>
        <taxon>Chromadorea</taxon>
        <taxon>Rhabditida</taxon>
        <taxon>Spirurina</taxon>
        <taxon>Spiruromorpha</taxon>
        <taxon>Filarioidea</taxon>
        <taxon>Onchocercidae</taxon>
        <taxon>Brugia</taxon>
    </lineage>
</organism>
<accession>A0A0R3Q8S3</accession>
<proteinExistence type="predicted"/>
<evidence type="ECO:0000313" key="1">
    <source>
        <dbReference type="EMBL" id="VDO11675.1"/>
    </source>
</evidence>
<name>A0A0R3Q8S3_9BILA</name>
<sequence length="67" mass="7663">MWRSDERIELATKLNRTVSYTNSQFTYGNPNPLRTTVTYLSAKTGIHTAIPEFTANPIPVNRLRKPL</sequence>
<dbReference type="WBParaSite" id="BTMF_0000273101-mRNA-1">
    <property type="protein sequence ID" value="BTMF_0000273101-mRNA-1"/>
    <property type="gene ID" value="BTMF_0000273101"/>
</dbReference>